<dbReference type="EMBL" id="LDSE01000027">
    <property type="protein sequence ID" value="KTS66949.1"/>
    <property type="molecule type" value="Genomic_DNA"/>
</dbReference>
<evidence type="ECO:0000313" key="1">
    <source>
        <dbReference type="EMBL" id="KTS66949.1"/>
    </source>
</evidence>
<protein>
    <recommendedName>
        <fullName evidence="3">DUF943 family protein</fullName>
    </recommendedName>
</protein>
<dbReference type="AlphaFoldDB" id="A0A8E1RXF9"/>
<evidence type="ECO:0008006" key="3">
    <source>
        <dbReference type="Google" id="ProtNLM"/>
    </source>
</evidence>
<gene>
    <name evidence="1" type="ORF">SA3R_14880</name>
</gene>
<comment type="caution">
    <text evidence="1">The sequence shown here is derived from an EMBL/GenBank/DDBJ whole genome shotgun (WGS) entry which is preliminary data.</text>
</comment>
<organism evidence="1 2">
    <name type="scientific">Pantoea dispersa</name>
    <dbReference type="NCBI Taxonomy" id="59814"/>
    <lineage>
        <taxon>Bacteria</taxon>
        <taxon>Pseudomonadati</taxon>
        <taxon>Pseudomonadota</taxon>
        <taxon>Gammaproteobacteria</taxon>
        <taxon>Enterobacterales</taxon>
        <taxon>Erwiniaceae</taxon>
        <taxon>Pantoea</taxon>
    </lineage>
</organism>
<sequence>MNRKIWAGLILLIALASGIYCYLNFREVNVIDVHQDYYSASIIVDHLPYSDDKKIRWWLIHQPQITSKYNIKAFNDNGPITYYFYALGEGYQSLEKKDRICFKQMHPPANCLDKNLLMKIQRKQDGGVIFSLDSGDYTVNKDNEMSRLQKRN</sequence>
<name>A0A8E1RXF9_9GAMM</name>
<evidence type="ECO:0000313" key="2">
    <source>
        <dbReference type="Proteomes" id="UP000071979"/>
    </source>
</evidence>
<proteinExistence type="predicted"/>
<dbReference type="Proteomes" id="UP000071979">
    <property type="component" value="Unassembled WGS sequence"/>
</dbReference>
<reference evidence="1 2" key="1">
    <citation type="journal article" date="2016" name="Front. Microbiol.">
        <title>Genomic Resource of Rice Seed Associated Bacteria.</title>
        <authorList>
            <person name="Midha S."/>
            <person name="Bansal K."/>
            <person name="Sharma S."/>
            <person name="Kumar N."/>
            <person name="Patil P.P."/>
            <person name="Chaudhry V."/>
            <person name="Patil P.B."/>
        </authorList>
    </citation>
    <scope>NUCLEOTIDE SEQUENCE [LARGE SCALE GENOMIC DNA]</scope>
    <source>
        <strain evidence="1 2">SA3</strain>
    </source>
</reference>
<dbReference type="InterPro" id="IPR010351">
    <property type="entry name" value="DUF943"/>
</dbReference>
<dbReference type="RefSeq" id="WP_058774981.1">
    <property type="nucleotide sequence ID" value="NZ_JASGYE010000014.1"/>
</dbReference>
<accession>A0A8E1RXF9</accession>
<dbReference type="Pfam" id="PF06092">
    <property type="entry name" value="DUF943"/>
    <property type="match status" value="1"/>
</dbReference>